<evidence type="ECO:0000313" key="3">
    <source>
        <dbReference type="Proteomes" id="UP000036923"/>
    </source>
</evidence>
<dbReference type="STRING" id="398512.Bccel_2294"/>
<reference evidence="3" key="1">
    <citation type="submission" date="2015-07" db="EMBL/GenBank/DDBJ databases">
        <title>Near-Complete Genome Sequence of the Cellulolytic Bacterium Bacteroides (Pseudobacteroides) cellulosolvens ATCC 35603.</title>
        <authorList>
            <person name="Dassa B."/>
            <person name="Utturkar S.M."/>
            <person name="Klingeman D.M."/>
            <person name="Hurt R.A."/>
            <person name="Keller M."/>
            <person name="Xu J."/>
            <person name="Reddy Y.H.K."/>
            <person name="Borovok I."/>
            <person name="Grinberg I.R."/>
            <person name="Lamed R."/>
            <person name="Zhivin O."/>
            <person name="Bayer E.A."/>
            <person name="Brown S.D."/>
        </authorList>
    </citation>
    <scope>NUCLEOTIDE SEQUENCE [LARGE SCALE GENOMIC DNA]</scope>
    <source>
        <strain evidence="3">DSM 2933</strain>
    </source>
</reference>
<dbReference type="EMBL" id="LGTC01000001">
    <property type="protein sequence ID" value="KNY27029.1"/>
    <property type="molecule type" value="Genomic_DNA"/>
</dbReference>
<dbReference type="eggNOG" id="COG3012">
    <property type="taxonomic scope" value="Bacteria"/>
</dbReference>
<dbReference type="OrthoDB" id="18359at2"/>
<dbReference type="Pfam" id="PF06685">
    <property type="entry name" value="DUF1186"/>
    <property type="match status" value="1"/>
</dbReference>
<dbReference type="InterPro" id="IPR010602">
    <property type="entry name" value="DUF1186"/>
</dbReference>
<organism evidence="2 3">
    <name type="scientific">Pseudobacteroides cellulosolvens ATCC 35603 = DSM 2933</name>
    <dbReference type="NCBI Taxonomy" id="398512"/>
    <lineage>
        <taxon>Bacteria</taxon>
        <taxon>Bacillati</taxon>
        <taxon>Bacillota</taxon>
        <taxon>Clostridia</taxon>
        <taxon>Eubacteriales</taxon>
        <taxon>Oscillospiraceae</taxon>
        <taxon>Pseudobacteroides</taxon>
    </lineage>
</organism>
<sequence length="300" mass="34063">MVNDKNKNKMPNNVDYSKYSISDLIKFIEFNKVGFPEPVLRNLIERKEEAVPVLLDVLKKVYDNYKRYANDEDYFGHIYSIYLLAQFKVTEAYRMYVELLKLPDDLPYKLFGDSLCESTGRLLASLCGNDYEPIKTIITDNNIDDIIRSHGVAAIAILAAQGTSDRGEVLNYYKDLLVSDSWDKNEAVMAEVVSACNDLYPAEVIDEIRAAYEKEFVDESVIELESVEKNLKKSKDEVIEATKSDRYYNFIEDTIEEIKDWSCFDEDGNEAGDKAANSGKVGPNQLCPCGSGKKYKKCCG</sequence>
<keyword evidence="3" id="KW-1185">Reference proteome</keyword>
<dbReference type="Proteomes" id="UP000036923">
    <property type="component" value="Unassembled WGS sequence"/>
</dbReference>
<comment type="caution">
    <text evidence="2">The sequence shown here is derived from an EMBL/GenBank/DDBJ whole genome shotgun (WGS) entry which is preliminary data.</text>
</comment>
<dbReference type="AlphaFoldDB" id="A0A0L6JMN2"/>
<dbReference type="SUPFAM" id="SSF103642">
    <property type="entry name" value="Sec-C motif"/>
    <property type="match status" value="1"/>
</dbReference>
<feature type="coiled-coil region" evidence="1">
    <location>
        <begin position="217"/>
        <end position="244"/>
    </location>
</feature>
<gene>
    <name evidence="2" type="ORF">Bccel_2294</name>
</gene>
<proteinExistence type="predicted"/>
<protein>
    <recommendedName>
        <fullName evidence="4">SEC-C motif domain protein</fullName>
    </recommendedName>
</protein>
<accession>A0A0L6JMN2</accession>
<dbReference type="Pfam" id="PF02810">
    <property type="entry name" value="SEC-C"/>
    <property type="match status" value="1"/>
</dbReference>
<evidence type="ECO:0000256" key="1">
    <source>
        <dbReference type="SAM" id="Coils"/>
    </source>
</evidence>
<keyword evidence="1" id="KW-0175">Coiled coil</keyword>
<dbReference type="InterPro" id="IPR004027">
    <property type="entry name" value="SEC_C_motif"/>
</dbReference>
<evidence type="ECO:0000313" key="2">
    <source>
        <dbReference type="EMBL" id="KNY27029.1"/>
    </source>
</evidence>
<name>A0A0L6JMN2_9FIRM</name>
<dbReference type="RefSeq" id="WP_036941839.1">
    <property type="nucleotide sequence ID" value="NZ_JQKC01000016.1"/>
</dbReference>
<evidence type="ECO:0008006" key="4">
    <source>
        <dbReference type="Google" id="ProtNLM"/>
    </source>
</evidence>
<dbReference type="Gene3D" id="3.10.450.50">
    <property type="match status" value="1"/>
</dbReference>